<dbReference type="Proteomes" id="UP000070427">
    <property type="component" value="Unassembled WGS sequence"/>
</dbReference>
<comment type="caution">
    <text evidence="3">The sequence shown here is derived from an EMBL/GenBank/DDBJ whole genome shotgun (WGS) entry which is preliminary data.</text>
</comment>
<feature type="domain" description="RNA-binding S4" evidence="2">
    <location>
        <begin position="11"/>
        <end position="72"/>
    </location>
</feature>
<accession>A0A140L748</accession>
<dbReference type="PROSITE" id="PS50889">
    <property type="entry name" value="S4"/>
    <property type="match status" value="1"/>
</dbReference>
<dbReference type="InParanoid" id="A0A140L748"/>
<dbReference type="SUPFAM" id="SSF55174">
    <property type="entry name" value="Alpha-L RNA-binding motif"/>
    <property type="match status" value="1"/>
</dbReference>
<dbReference type="SMART" id="SM00363">
    <property type="entry name" value="S4"/>
    <property type="match status" value="1"/>
</dbReference>
<dbReference type="CDD" id="cd00165">
    <property type="entry name" value="S4"/>
    <property type="match status" value="1"/>
</dbReference>
<evidence type="ECO:0000313" key="4">
    <source>
        <dbReference type="Proteomes" id="UP000070427"/>
    </source>
</evidence>
<dbReference type="EMBL" id="LOED01000020">
    <property type="protein sequence ID" value="KXG76373.1"/>
    <property type="molecule type" value="Genomic_DNA"/>
</dbReference>
<evidence type="ECO:0000313" key="3">
    <source>
        <dbReference type="EMBL" id="KXG76373.1"/>
    </source>
</evidence>
<dbReference type="FunCoup" id="A0A140L748">
    <property type="interactions" value="55"/>
</dbReference>
<dbReference type="Pfam" id="PF13275">
    <property type="entry name" value="S4_2"/>
    <property type="match status" value="1"/>
</dbReference>
<dbReference type="GO" id="GO:0003723">
    <property type="term" value="F:RNA binding"/>
    <property type="evidence" value="ECO:0007669"/>
    <property type="project" value="UniProtKB-KW"/>
</dbReference>
<proteinExistence type="predicted"/>
<evidence type="ECO:0000259" key="2">
    <source>
        <dbReference type="SMART" id="SM00363"/>
    </source>
</evidence>
<dbReference type="InterPro" id="IPR002942">
    <property type="entry name" value="S4_RNA-bd"/>
</dbReference>
<dbReference type="STRING" id="520764.AN618_16130"/>
<protein>
    <recommendedName>
        <fullName evidence="2">RNA-binding S4 domain-containing protein</fullName>
    </recommendedName>
</protein>
<sequence>MKEVFIKTETINLDQFLKWSGVVLTGGQAKLMIKQGLVKVNGQVETRRSRKLFPGDVVEFQGQTFLVKGRSE</sequence>
<dbReference type="RefSeq" id="WP_066353748.1">
    <property type="nucleotide sequence ID" value="NZ_LOED01000020.1"/>
</dbReference>
<keyword evidence="4" id="KW-1185">Reference proteome</keyword>
<dbReference type="OrthoDB" id="9811532at2"/>
<dbReference type="AlphaFoldDB" id="A0A140L748"/>
<gene>
    <name evidence="3" type="ORF">AN618_16130</name>
</gene>
<organism evidence="3 4">
    <name type="scientific">Fervidicola ferrireducens</name>
    <dbReference type="NCBI Taxonomy" id="520764"/>
    <lineage>
        <taxon>Bacteria</taxon>
        <taxon>Bacillati</taxon>
        <taxon>Bacillota</taxon>
        <taxon>Clostridia</taxon>
        <taxon>Thermosediminibacterales</taxon>
        <taxon>Thermosediminibacteraceae</taxon>
        <taxon>Fervidicola</taxon>
    </lineage>
</organism>
<reference evidence="3 4" key="1">
    <citation type="submission" date="2015-12" db="EMBL/GenBank/DDBJ databases">
        <title>Draft genome sequnece of Fervidicola ferrireducens strain Y170.</title>
        <authorList>
            <person name="Patel B.K."/>
        </authorList>
    </citation>
    <scope>NUCLEOTIDE SEQUENCE [LARGE SCALE GENOMIC DNA]</scope>
    <source>
        <strain evidence="3 4">Y170</strain>
    </source>
</reference>
<keyword evidence="1" id="KW-0694">RNA-binding</keyword>
<evidence type="ECO:0000256" key="1">
    <source>
        <dbReference type="PROSITE-ProRule" id="PRU00182"/>
    </source>
</evidence>
<name>A0A140L748_9FIRM</name>
<dbReference type="InterPro" id="IPR036986">
    <property type="entry name" value="S4_RNA-bd_sf"/>
</dbReference>
<dbReference type="Gene3D" id="3.10.290.10">
    <property type="entry name" value="RNA-binding S4 domain"/>
    <property type="match status" value="1"/>
</dbReference>